<gene>
    <name evidence="1" type="ORF">M2283_009029</name>
</gene>
<dbReference type="RefSeq" id="WP_280882387.1">
    <property type="nucleotide sequence ID" value="NZ_JARXVH010000025.1"/>
</dbReference>
<dbReference type="EMBL" id="JARXVH010000025">
    <property type="protein sequence ID" value="MDH6221682.1"/>
    <property type="molecule type" value="Genomic_DNA"/>
</dbReference>
<organism evidence="1 2">
    <name type="scientific">Streptomyces pseudovenezuelae</name>
    <dbReference type="NCBI Taxonomy" id="67350"/>
    <lineage>
        <taxon>Bacteria</taxon>
        <taxon>Bacillati</taxon>
        <taxon>Actinomycetota</taxon>
        <taxon>Actinomycetes</taxon>
        <taxon>Kitasatosporales</taxon>
        <taxon>Streptomycetaceae</taxon>
        <taxon>Streptomyces</taxon>
        <taxon>Streptomyces aurantiacus group</taxon>
    </lineage>
</organism>
<keyword evidence="2" id="KW-1185">Reference proteome</keyword>
<name>A0ABT6LZF2_9ACTN</name>
<accession>A0ABT6LZF2</accession>
<evidence type="ECO:0008006" key="3">
    <source>
        <dbReference type="Google" id="ProtNLM"/>
    </source>
</evidence>
<evidence type="ECO:0000313" key="1">
    <source>
        <dbReference type="EMBL" id="MDH6221682.1"/>
    </source>
</evidence>
<reference evidence="1 2" key="1">
    <citation type="submission" date="2023-04" db="EMBL/GenBank/DDBJ databases">
        <title>Forest soil microbial communities from Buena Vista Peninsula, Colon Province, Panama.</title>
        <authorList>
            <person name="Bouskill N."/>
        </authorList>
    </citation>
    <scope>NUCLEOTIDE SEQUENCE [LARGE SCALE GENOMIC DNA]</scope>
    <source>
        <strain evidence="1 2">GGS1</strain>
    </source>
</reference>
<comment type="caution">
    <text evidence="1">The sequence shown here is derived from an EMBL/GenBank/DDBJ whole genome shotgun (WGS) entry which is preliminary data.</text>
</comment>
<evidence type="ECO:0000313" key="2">
    <source>
        <dbReference type="Proteomes" id="UP001160499"/>
    </source>
</evidence>
<protein>
    <recommendedName>
        <fullName evidence="3">Tox-REase-5 domain-containing protein</fullName>
    </recommendedName>
</protein>
<proteinExistence type="predicted"/>
<sequence length="201" mass="21912">MPIQDSLTYGGVPYANVDDIFDETKLVRAFAWALGGILNQLTKEPDTYTLCRPDGSHCEEKAPLTGTFAGGGGLLGGSPKAGSGESAGRAAERYGRGYEVYLEEKLGGGGVFSEKGRQFDGAYIDPVTGKGTWHEAKSGEFFENTLKNPTRLSKFYSTEGQKFGIANERGIDYRVISENPIPEKISNWLDKKGIPWEVMSR</sequence>
<dbReference type="Proteomes" id="UP001160499">
    <property type="component" value="Unassembled WGS sequence"/>
</dbReference>